<feature type="compositionally biased region" description="Low complexity" evidence="1">
    <location>
        <begin position="668"/>
        <end position="685"/>
    </location>
</feature>
<evidence type="ECO:0000256" key="1">
    <source>
        <dbReference type="SAM" id="MobiDB-lite"/>
    </source>
</evidence>
<feature type="region of interest" description="Disordered" evidence="1">
    <location>
        <begin position="191"/>
        <end position="295"/>
    </location>
</feature>
<accession>A0ABN8MQ55</accession>
<evidence type="ECO:0000259" key="2">
    <source>
        <dbReference type="PROSITE" id="PS01179"/>
    </source>
</evidence>
<feature type="region of interest" description="Disordered" evidence="1">
    <location>
        <begin position="102"/>
        <end position="137"/>
    </location>
</feature>
<keyword evidence="4" id="KW-1185">Reference proteome</keyword>
<dbReference type="Proteomes" id="UP001159427">
    <property type="component" value="Unassembled WGS sequence"/>
</dbReference>
<feature type="compositionally biased region" description="Basic residues" evidence="1">
    <location>
        <begin position="718"/>
        <end position="728"/>
    </location>
</feature>
<reference evidence="3 4" key="1">
    <citation type="submission" date="2022-05" db="EMBL/GenBank/DDBJ databases">
        <authorList>
            <consortium name="Genoscope - CEA"/>
            <person name="William W."/>
        </authorList>
    </citation>
    <scope>NUCLEOTIDE SEQUENCE [LARGE SCALE GENOMIC DNA]</scope>
</reference>
<dbReference type="Gene3D" id="2.30.29.30">
    <property type="entry name" value="Pleckstrin-homology domain (PH domain)/Phosphotyrosine-binding domain (PTB)"/>
    <property type="match status" value="3"/>
</dbReference>
<dbReference type="InterPro" id="IPR006020">
    <property type="entry name" value="PTB/PI_dom"/>
</dbReference>
<feature type="domain" description="PID" evidence="2">
    <location>
        <begin position="536"/>
        <end position="658"/>
    </location>
</feature>
<feature type="compositionally biased region" description="Basic and acidic residues" evidence="1">
    <location>
        <begin position="740"/>
        <end position="756"/>
    </location>
</feature>
<dbReference type="SMART" id="SM00462">
    <property type="entry name" value="PTB"/>
    <property type="match status" value="1"/>
</dbReference>
<proteinExistence type="predicted"/>
<name>A0ABN8MQ55_9CNID</name>
<feature type="region of interest" description="Disordered" evidence="1">
    <location>
        <begin position="659"/>
        <end position="765"/>
    </location>
</feature>
<evidence type="ECO:0000313" key="4">
    <source>
        <dbReference type="Proteomes" id="UP001159427"/>
    </source>
</evidence>
<feature type="compositionally biased region" description="Low complexity" evidence="1">
    <location>
        <begin position="264"/>
        <end position="281"/>
    </location>
</feature>
<evidence type="ECO:0000313" key="3">
    <source>
        <dbReference type="EMBL" id="CAH3030940.1"/>
    </source>
</evidence>
<dbReference type="PROSITE" id="PS01179">
    <property type="entry name" value="PID"/>
    <property type="match status" value="1"/>
</dbReference>
<feature type="compositionally biased region" description="Basic and acidic residues" evidence="1">
    <location>
        <begin position="692"/>
        <end position="717"/>
    </location>
</feature>
<feature type="compositionally biased region" description="Polar residues" evidence="1">
    <location>
        <begin position="224"/>
        <end position="236"/>
    </location>
</feature>
<gene>
    <name evidence="3" type="ORF">PEVE_00038746</name>
</gene>
<feature type="compositionally biased region" description="Polar residues" evidence="1">
    <location>
        <begin position="197"/>
        <end position="206"/>
    </location>
</feature>
<sequence length="912" mass="102153">MVGSEEAQMSVKESFYEEIITKGQLSAKTDLNCNIELEDSDVYTSMCRKQVDSAVQTDCVSDGENIYDSIPGDCVSQNCEQCHIDRSFSCGAGYISKDSITRKEEVQQDSQSEQQSNSPARLAPLESNSSPDPGSSTQYAEIIHFNKVSDFVPSRPTRESENPILRQDFSSSLSTFPNLRDLRKRLTEMSQERCLEQQRSARTSPFATPECPRKPGEKIFGQRLSKSLSPRNSPKQSPREKHPPGPIYVNMEFPLVENGDNNSRRTSASSSSSISFNERQSVSSTDDSVFKDTEVSPYENIRDTLDSGSLREESAPVDIVYSDLHFHETRPKPKLGKTCSTPTGSCPGKIKVEERSRSLPGQQVPLRQNISRQPRPKSLSLGKLNKGALGFYIGARFVKCATVHRANSNTLQSTIHDIVSKTTLDDCVSVNVEVTMDLMRISTNCSPWDVITSFGIENIGWIDLYKQDTTVLGIIVCVPDVEAECHVIQCQDAQLIFSAVKNAFNSSTSKAFTIPVSTTLGPESWLGVPTFNGISYLGSLKIKKTYLLMNESISLLLEKAHPKEFKNIYLEVRPEEIRLIDAKDNKILHKHAIPWILLLGVYEQDTRFFGYVVSEARQGEKTKMFCHVFRCSRITMSVAATEAIRVGCQATYSDRRDSMRSSRRISFRSDCSSGSQEGSSSPFNSLDTSDSLNKEHEETHKDVTQEKPKSKEKDPAERKKHSHSKLRRFSSMPHLLRGTSKKDNSQKVEDIADKRHPSNARTVSVSSTGMDDVIDSSWEIVEEEKDYSCDVTYLCSTVINPPLRPKHLRECVKQYQKQQAKSLKKFGVTKSSNEVVLNLTLEGVKMTNATESGGQGMFFPIDSVSHVMAHPENAEYFAFSTVVTGDSKHKCHLFEQTKIPPTELIERFQAFM</sequence>
<dbReference type="Pfam" id="PF00640">
    <property type="entry name" value="PID"/>
    <property type="match status" value="2"/>
</dbReference>
<dbReference type="SUPFAM" id="SSF50729">
    <property type="entry name" value="PH domain-like"/>
    <property type="match status" value="3"/>
</dbReference>
<comment type="caution">
    <text evidence="3">The sequence shown here is derived from an EMBL/GenBank/DDBJ whole genome shotgun (WGS) entry which is preliminary data.</text>
</comment>
<dbReference type="InterPro" id="IPR011993">
    <property type="entry name" value="PH-like_dom_sf"/>
</dbReference>
<protein>
    <recommendedName>
        <fullName evidence="2">PID domain-containing protein</fullName>
    </recommendedName>
</protein>
<feature type="compositionally biased region" description="Polar residues" evidence="1">
    <location>
        <begin position="126"/>
        <end position="137"/>
    </location>
</feature>
<dbReference type="EMBL" id="CALNXI010000667">
    <property type="protein sequence ID" value="CAH3030940.1"/>
    <property type="molecule type" value="Genomic_DNA"/>
</dbReference>
<organism evidence="3 4">
    <name type="scientific">Porites evermanni</name>
    <dbReference type="NCBI Taxonomy" id="104178"/>
    <lineage>
        <taxon>Eukaryota</taxon>
        <taxon>Metazoa</taxon>
        <taxon>Cnidaria</taxon>
        <taxon>Anthozoa</taxon>
        <taxon>Hexacorallia</taxon>
        <taxon>Scleractinia</taxon>
        <taxon>Fungiina</taxon>
        <taxon>Poritidae</taxon>
        <taxon>Porites</taxon>
    </lineage>
</organism>
<dbReference type="CDD" id="cd00934">
    <property type="entry name" value="PTB"/>
    <property type="match status" value="2"/>
</dbReference>